<comment type="caution">
    <text evidence="9">The sequence shown here is derived from an EMBL/GenBank/DDBJ whole genome shotgun (WGS) entry which is preliminary data.</text>
</comment>
<dbReference type="InterPro" id="IPR025988">
    <property type="entry name" value="YWFCY_dom"/>
</dbReference>
<evidence type="ECO:0000259" key="8">
    <source>
        <dbReference type="Pfam" id="PF14293"/>
    </source>
</evidence>
<dbReference type="Gene3D" id="3.40.50.300">
    <property type="entry name" value="P-loop containing nucleotide triphosphate hydrolases"/>
    <property type="match status" value="2"/>
</dbReference>
<protein>
    <submittedName>
        <fullName evidence="9">Conjugal transfer protein TraG</fullName>
    </submittedName>
</protein>
<dbReference type="InterPro" id="IPR003688">
    <property type="entry name" value="TraG/VirD4"/>
</dbReference>
<dbReference type="Pfam" id="PF02534">
    <property type="entry name" value="T4SS-DNA_transf"/>
    <property type="match status" value="1"/>
</dbReference>
<dbReference type="InterPro" id="IPR051539">
    <property type="entry name" value="T4SS-coupling_protein"/>
</dbReference>
<name>A0A2W5F4Z9_9SPHI</name>
<accession>A0A2W5F4Z9</accession>
<sequence>MTGENEQGLRAMLDFTRLISIAILIIHFYGMCHGAFAHWGWTAPVLDNIVHNFLKLPVFSSVMYAKLSSLLMLVVYLFGIRGKKDEKIGIKNALAYCITGLLLYFLSNILLYVHADILQISLYYMGMTALGYLLMVTGGTYLSRILKLKMRKDIFNKDNETFPQEERLLENEFSFNLPAQYQLNGEQRRSWINIINPFRAVLVAGTPGAGKTYFVVRNVIEQQIRKGFSMFLYDFKYDDLSKIAYNVLLKNHKRYKVPPSFYVINFDTPMYRCNPLEPESMRDITDATEAARTILLGLNKDWIKKQGEFFVESPINFLTSVIWFLRKYEGGRYCTLPHAIEMMQQDYGDLFPVLNAEPEIEVLVNPFISAYKNKAMEQLEGQTASAKIATAKLSSPNIYYVLSGNDFTLDINNPEAPKIVCMANNPEKSQTYGAVISLFVFRLLRVILQKGRNKSSIIVDELPSIFLNGIEQFIAVARSYKVSTVLCVQDFSQLVKDYGKELAEVIVNICGNLISGQVTGDTAKQLSERFGKIVQERESISINRNDTSVSKSTQLDSAIPASTIATLSSGEFVGIVADNPEERIRLKTFHSEIINNHDQIRKKERRYKEIPRVRTIAEKEIQANFIQIKNDVDQIIKSENERISREQNKSG</sequence>
<evidence type="ECO:0000256" key="3">
    <source>
        <dbReference type="ARBA" id="ARBA00022475"/>
    </source>
</evidence>
<evidence type="ECO:0000256" key="7">
    <source>
        <dbReference type="SAM" id="Phobius"/>
    </source>
</evidence>
<reference evidence="9 10" key="1">
    <citation type="submission" date="2017-11" db="EMBL/GenBank/DDBJ databases">
        <title>Infants hospitalized years apart are colonized by the same room-sourced microbial strains.</title>
        <authorList>
            <person name="Brooks B."/>
            <person name="Olm M.R."/>
            <person name="Firek B.A."/>
            <person name="Baker R."/>
            <person name="Thomas B.C."/>
            <person name="Morowitz M.J."/>
            <person name="Banfield J.F."/>
        </authorList>
    </citation>
    <scope>NUCLEOTIDE SEQUENCE [LARGE SCALE GENOMIC DNA]</scope>
    <source>
        <strain evidence="9">S2_009_000_R2_76</strain>
    </source>
</reference>
<dbReference type="GO" id="GO:0005886">
    <property type="term" value="C:plasma membrane"/>
    <property type="evidence" value="ECO:0007669"/>
    <property type="project" value="UniProtKB-SubCell"/>
</dbReference>
<keyword evidence="3" id="KW-1003">Cell membrane</keyword>
<evidence type="ECO:0000256" key="6">
    <source>
        <dbReference type="ARBA" id="ARBA00023136"/>
    </source>
</evidence>
<dbReference type="NCBIfam" id="NF041326">
    <property type="entry name" value="Bacteroid_MobC"/>
    <property type="match status" value="1"/>
</dbReference>
<keyword evidence="6 7" id="KW-0472">Membrane</keyword>
<evidence type="ECO:0000313" key="10">
    <source>
        <dbReference type="Proteomes" id="UP000249645"/>
    </source>
</evidence>
<dbReference type="InterPro" id="IPR027417">
    <property type="entry name" value="P-loop_NTPase"/>
</dbReference>
<evidence type="ECO:0000256" key="1">
    <source>
        <dbReference type="ARBA" id="ARBA00004651"/>
    </source>
</evidence>
<dbReference type="PANTHER" id="PTHR37937:SF1">
    <property type="entry name" value="CONJUGATIVE TRANSFER: DNA TRANSPORT"/>
    <property type="match status" value="1"/>
</dbReference>
<feature type="domain" description="YWFCY" evidence="8">
    <location>
        <begin position="4"/>
        <end position="147"/>
    </location>
</feature>
<proteinExistence type="inferred from homology"/>
<dbReference type="SUPFAM" id="SSF52540">
    <property type="entry name" value="P-loop containing nucleoside triphosphate hydrolases"/>
    <property type="match status" value="1"/>
</dbReference>
<feature type="transmembrane region" description="Helical" evidence="7">
    <location>
        <begin position="21"/>
        <end position="41"/>
    </location>
</feature>
<dbReference type="AlphaFoldDB" id="A0A2W5F4Z9"/>
<organism evidence="9 10">
    <name type="scientific">Pseudopedobacter saltans</name>
    <dbReference type="NCBI Taxonomy" id="151895"/>
    <lineage>
        <taxon>Bacteria</taxon>
        <taxon>Pseudomonadati</taxon>
        <taxon>Bacteroidota</taxon>
        <taxon>Sphingobacteriia</taxon>
        <taxon>Sphingobacteriales</taxon>
        <taxon>Sphingobacteriaceae</taxon>
        <taxon>Pseudopedobacter</taxon>
    </lineage>
</organism>
<evidence type="ECO:0000313" key="9">
    <source>
        <dbReference type="EMBL" id="PZP49823.1"/>
    </source>
</evidence>
<comment type="subcellular location">
    <subcellularLocation>
        <location evidence="1">Cell membrane</location>
        <topology evidence="1">Multi-pass membrane protein</topology>
    </subcellularLocation>
</comment>
<keyword evidence="4 7" id="KW-0812">Transmembrane</keyword>
<feature type="transmembrane region" description="Helical" evidence="7">
    <location>
        <begin position="93"/>
        <end position="115"/>
    </location>
</feature>
<dbReference type="Proteomes" id="UP000249645">
    <property type="component" value="Unassembled WGS sequence"/>
</dbReference>
<dbReference type="PANTHER" id="PTHR37937">
    <property type="entry name" value="CONJUGATIVE TRANSFER: DNA TRANSPORT"/>
    <property type="match status" value="1"/>
</dbReference>
<dbReference type="CDD" id="cd01127">
    <property type="entry name" value="TrwB_TraG_TraD_VirD4"/>
    <property type="match status" value="1"/>
</dbReference>
<comment type="similarity">
    <text evidence="2">Belongs to the VirD4/TraG family.</text>
</comment>
<dbReference type="Pfam" id="PF14293">
    <property type="entry name" value="YWFCY"/>
    <property type="match status" value="1"/>
</dbReference>
<gene>
    <name evidence="9" type="ORF">DI598_06925</name>
</gene>
<evidence type="ECO:0000256" key="4">
    <source>
        <dbReference type="ARBA" id="ARBA00022692"/>
    </source>
</evidence>
<keyword evidence="5 7" id="KW-1133">Transmembrane helix</keyword>
<evidence type="ECO:0000256" key="5">
    <source>
        <dbReference type="ARBA" id="ARBA00022989"/>
    </source>
</evidence>
<feature type="transmembrane region" description="Helical" evidence="7">
    <location>
        <begin position="121"/>
        <end position="142"/>
    </location>
</feature>
<feature type="transmembrane region" description="Helical" evidence="7">
    <location>
        <begin position="61"/>
        <end position="81"/>
    </location>
</feature>
<dbReference type="EMBL" id="QFOI01000093">
    <property type="protein sequence ID" value="PZP49823.1"/>
    <property type="molecule type" value="Genomic_DNA"/>
</dbReference>
<evidence type="ECO:0000256" key="2">
    <source>
        <dbReference type="ARBA" id="ARBA00008806"/>
    </source>
</evidence>